<keyword evidence="5" id="KW-0732">Signal</keyword>
<protein>
    <recommendedName>
        <fullName evidence="20">Wall-associated receptor kinase 5</fullName>
    </recommendedName>
</protein>
<dbReference type="InterPro" id="IPR000152">
    <property type="entry name" value="EGF-type_Asp/Asn_hydroxyl_site"/>
</dbReference>
<dbReference type="PROSITE" id="PS00010">
    <property type="entry name" value="ASX_HYDROXYL"/>
    <property type="match status" value="1"/>
</dbReference>
<dbReference type="CDD" id="cd00054">
    <property type="entry name" value="EGF_CA"/>
    <property type="match status" value="1"/>
</dbReference>
<keyword evidence="4" id="KW-0808">Transferase</keyword>
<dbReference type="InterPro" id="IPR008271">
    <property type="entry name" value="Ser/Thr_kinase_AS"/>
</dbReference>
<dbReference type="InterPro" id="IPR025287">
    <property type="entry name" value="WAK_GUB"/>
</dbReference>
<dbReference type="PROSITE" id="PS00107">
    <property type="entry name" value="PROTEIN_KINASE_ATP"/>
    <property type="match status" value="1"/>
</dbReference>
<dbReference type="InterPro" id="IPR000719">
    <property type="entry name" value="Prot_kinase_dom"/>
</dbReference>
<keyword evidence="15" id="KW-0812">Transmembrane</keyword>
<dbReference type="SMART" id="SM00220">
    <property type="entry name" value="S_TKc"/>
    <property type="match status" value="1"/>
</dbReference>
<dbReference type="InterPro" id="IPR000742">
    <property type="entry name" value="EGF"/>
</dbReference>
<dbReference type="SUPFAM" id="SSF57196">
    <property type="entry name" value="EGF/Laminin"/>
    <property type="match status" value="1"/>
</dbReference>
<dbReference type="Pfam" id="PF07645">
    <property type="entry name" value="EGF_CA"/>
    <property type="match status" value="1"/>
</dbReference>
<dbReference type="PANTHER" id="PTHR27005:SF353">
    <property type="entry name" value="WALL-ASSOCIATED RECEPTOR KINASE-LIKE 22"/>
    <property type="match status" value="1"/>
</dbReference>
<dbReference type="InterPro" id="IPR018097">
    <property type="entry name" value="EGF_Ca-bd_CS"/>
</dbReference>
<dbReference type="Pfam" id="PF07714">
    <property type="entry name" value="PK_Tyr_Ser-Thr"/>
    <property type="match status" value="1"/>
</dbReference>
<evidence type="ECO:0000256" key="7">
    <source>
        <dbReference type="ARBA" id="ARBA00022777"/>
    </source>
</evidence>
<dbReference type="InterPro" id="IPR001881">
    <property type="entry name" value="EGF-like_Ca-bd_dom"/>
</dbReference>
<evidence type="ECO:0000256" key="11">
    <source>
        <dbReference type="ARBA" id="ARBA00047558"/>
    </source>
</evidence>
<dbReference type="Gene3D" id="2.10.25.10">
    <property type="entry name" value="Laminin"/>
    <property type="match status" value="2"/>
</dbReference>
<dbReference type="PROSITE" id="PS50011">
    <property type="entry name" value="PROTEIN_KINASE_DOM"/>
    <property type="match status" value="1"/>
</dbReference>
<evidence type="ECO:0000256" key="5">
    <source>
        <dbReference type="ARBA" id="ARBA00022729"/>
    </source>
</evidence>
<evidence type="ECO:0000256" key="3">
    <source>
        <dbReference type="ARBA" id="ARBA00022536"/>
    </source>
</evidence>
<evidence type="ECO:0000256" key="10">
    <source>
        <dbReference type="ARBA" id="ARBA00023180"/>
    </source>
</evidence>
<evidence type="ECO:0000256" key="15">
    <source>
        <dbReference type="SAM" id="Phobius"/>
    </source>
</evidence>
<evidence type="ECO:0000256" key="9">
    <source>
        <dbReference type="ARBA" id="ARBA00023157"/>
    </source>
</evidence>
<dbReference type="CDD" id="cd14066">
    <property type="entry name" value="STKc_IRAK"/>
    <property type="match status" value="1"/>
</dbReference>
<sequence length="731" mass="81636">MAKPGCPETCGNVSIVYPFGIGKGCYLDKRFEITCSNSSLPHPIFQLDEENEAEVLLISLEYMRIRDWTSPICYVNYTSEGQSYAEFSYAPMEPFSYSHTENKFIGIGCDIFAYIGYSNTTNSINSSYISGCVSVCNGQGWSWLDTNYSCSGIGCCQTTFPEDLSIVDIRIGNMSTWPDGRDWPSNQCSLVLIAENNFSEFHQFDVSFSNVNKMYFYPSVLNWAIGNKSCHEARKRGDYACASNSRCVNSKKGSGYTCQCNSGYRGNPYLPDGCVDVDECMEPNNTLCKKGAFCINTNGSYYCNCPHGYLYRDDDKNEYECARNKGKLKAAVLVSSAGIGIALVLIILLVIGFWLHQELEKRKKNKLKQKFFKKNGGLLLQQQISSSSIESVEKTKLYTIEELEKATDNFNASRVLGKGGHGKVYKGMLLDGSIVAIKKSIIVDERHVVEFVNEVFILSQINHRHIVKLLGCCLESEVPLLVYENVSNSTLSHHLHNQDHASTLSWEKRLRIADEIAGALAYLHSYASPAILHRDIKSSNILLDQNFRAVVSDFGLSRPIANEKTHLTTLVQGTFGYLDPEYFRSGQFTDKSDVYAFGVVLAEILTGEKVISSSRVEESLAIHFRLAMKQDCLLEILDKVIVDEGPKVAIPAVANLAKRCLKLSGKKRPTMREIAAELDKLRTMESTLLQQTSLDNYTGSGRSYSYASTSAVTEEYVLQNQEFPRPDSMTA</sequence>
<dbReference type="SUPFAM" id="SSF56112">
    <property type="entry name" value="Protein kinase-like (PK-like)"/>
    <property type="match status" value="1"/>
</dbReference>
<keyword evidence="8 14" id="KW-0067">ATP-binding</keyword>
<dbReference type="Gene3D" id="3.30.200.20">
    <property type="entry name" value="Phosphorylase Kinase, domain 1"/>
    <property type="match status" value="1"/>
</dbReference>
<dbReference type="InterPro" id="IPR017441">
    <property type="entry name" value="Protein_kinase_ATP_BS"/>
</dbReference>
<evidence type="ECO:0000259" key="17">
    <source>
        <dbReference type="PROSITE" id="PS50026"/>
    </source>
</evidence>
<comment type="caution">
    <text evidence="13">Lacks conserved residue(s) required for the propagation of feature annotation.</text>
</comment>
<accession>A0ABY9CN35</accession>
<keyword evidence="7" id="KW-0418">Kinase</keyword>
<keyword evidence="3 13" id="KW-0245">EGF-like domain</keyword>
<dbReference type="PROSITE" id="PS50026">
    <property type="entry name" value="EGF_3"/>
    <property type="match status" value="1"/>
</dbReference>
<dbReference type="PANTHER" id="PTHR27005">
    <property type="entry name" value="WALL-ASSOCIATED RECEPTOR KINASE-LIKE 21"/>
    <property type="match status" value="1"/>
</dbReference>
<dbReference type="Proteomes" id="UP001227230">
    <property type="component" value="Chromosome 10"/>
</dbReference>
<feature type="domain" description="EGF-like" evidence="17">
    <location>
        <begin position="276"/>
        <end position="315"/>
    </location>
</feature>
<evidence type="ECO:0000256" key="2">
    <source>
        <dbReference type="ARBA" id="ARBA00022527"/>
    </source>
</evidence>
<keyword evidence="19" id="KW-1185">Reference proteome</keyword>
<evidence type="ECO:0000259" key="16">
    <source>
        <dbReference type="PROSITE" id="PS50011"/>
    </source>
</evidence>
<keyword evidence="15" id="KW-1133">Transmembrane helix</keyword>
<feature type="transmembrane region" description="Helical" evidence="15">
    <location>
        <begin position="330"/>
        <end position="355"/>
    </location>
</feature>
<evidence type="ECO:0000313" key="19">
    <source>
        <dbReference type="Proteomes" id="UP001227230"/>
    </source>
</evidence>
<dbReference type="InterPro" id="IPR011009">
    <property type="entry name" value="Kinase-like_dom_sf"/>
</dbReference>
<evidence type="ECO:0000313" key="18">
    <source>
        <dbReference type="EMBL" id="WJZ96958.1"/>
    </source>
</evidence>
<dbReference type="Gene3D" id="1.10.510.10">
    <property type="entry name" value="Transferase(Phosphotransferase) domain 1"/>
    <property type="match status" value="1"/>
</dbReference>
<dbReference type="SMART" id="SM00179">
    <property type="entry name" value="EGF_CA"/>
    <property type="match status" value="1"/>
</dbReference>
<evidence type="ECO:0000256" key="4">
    <source>
        <dbReference type="ARBA" id="ARBA00022679"/>
    </source>
</evidence>
<organism evidence="18 19">
    <name type="scientific">Vitis vinifera</name>
    <name type="common">Grape</name>
    <dbReference type="NCBI Taxonomy" id="29760"/>
    <lineage>
        <taxon>Eukaryota</taxon>
        <taxon>Viridiplantae</taxon>
        <taxon>Streptophyta</taxon>
        <taxon>Embryophyta</taxon>
        <taxon>Tracheophyta</taxon>
        <taxon>Spermatophyta</taxon>
        <taxon>Magnoliopsida</taxon>
        <taxon>eudicotyledons</taxon>
        <taxon>Gunneridae</taxon>
        <taxon>Pentapetalae</taxon>
        <taxon>rosids</taxon>
        <taxon>Vitales</taxon>
        <taxon>Vitaceae</taxon>
        <taxon>Viteae</taxon>
        <taxon>Vitis</taxon>
    </lineage>
</organism>
<dbReference type="InterPro" id="IPR045274">
    <property type="entry name" value="WAK-like"/>
</dbReference>
<keyword evidence="15" id="KW-0472">Membrane</keyword>
<evidence type="ECO:0000256" key="13">
    <source>
        <dbReference type="PROSITE-ProRule" id="PRU00076"/>
    </source>
</evidence>
<dbReference type="InterPro" id="IPR049883">
    <property type="entry name" value="NOTCH1_EGF-like"/>
</dbReference>
<proteinExistence type="predicted"/>
<evidence type="ECO:0008006" key="20">
    <source>
        <dbReference type="Google" id="ProtNLM"/>
    </source>
</evidence>
<keyword evidence="9" id="KW-1015">Disulfide bond</keyword>
<comment type="subcellular location">
    <subcellularLocation>
        <location evidence="1">Membrane</location>
        <topology evidence="1">Single-pass type I membrane protein</topology>
    </subcellularLocation>
</comment>
<feature type="domain" description="Protein kinase" evidence="16">
    <location>
        <begin position="410"/>
        <end position="688"/>
    </location>
</feature>
<dbReference type="PROSITE" id="PS00108">
    <property type="entry name" value="PROTEIN_KINASE_ST"/>
    <property type="match status" value="1"/>
</dbReference>
<comment type="catalytic activity">
    <reaction evidence="12">
        <text>L-threonyl-[protein] + ATP = O-phospho-L-threonyl-[protein] + ADP + H(+)</text>
        <dbReference type="Rhea" id="RHEA:46608"/>
        <dbReference type="Rhea" id="RHEA-COMP:11060"/>
        <dbReference type="Rhea" id="RHEA-COMP:11605"/>
        <dbReference type="ChEBI" id="CHEBI:15378"/>
        <dbReference type="ChEBI" id="CHEBI:30013"/>
        <dbReference type="ChEBI" id="CHEBI:30616"/>
        <dbReference type="ChEBI" id="CHEBI:61977"/>
        <dbReference type="ChEBI" id="CHEBI:456216"/>
    </reaction>
</comment>
<feature type="binding site" evidence="14">
    <location>
        <position position="439"/>
    </location>
    <ligand>
        <name>ATP</name>
        <dbReference type="ChEBI" id="CHEBI:30616"/>
    </ligand>
</feature>
<keyword evidence="2" id="KW-0723">Serine/threonine-protein kinase</keyword>
<evidence type="ECO:0000256" key="1">
    <source>
        <dbReference type="ARBA" id="ARBA00004479"/>
    </source>
</evidence>
<dbReference type="InterPro" id="IPR001245">
    <property type="entry name" value="Ser-Thr/Tyr_kinase_cat_dom"/>
</dbReference>
<keyword evidence="6 14" id="KW-0547">Nucleotide-binding</keyword>
<reference evidence="18 19" key="1">
    <citation type="journal article" date="2023" name="Hortic Res">
        <title>The complete reference genome for grapevine (Vitis vinifera L.) genetics and breeding.</title>
        <authorList>
            <person name="Shi X."/>
            <person name="Cao S."/>
            <person name="Wang X."/>
            <person name="Huang S."/>
            <person name="Wang Y."/>
            <person name="Liu Z."/>
            <person name="Liu W."/>
            <person name="Leng X."/>
            <person name="Peng Y."/>
            <person name="Wang N."/>
            <person name="Wang Y."/>
            <person name="Ma Z."/>
            <person name="Xu X."/>
            <person name="Zhang F."/>
            <person name="Xue H."/>
            <person name="Zhong H."/>
            <person name="Wang Y."/>
            <person name="Zhang K."/>
            <person name="Velt A."/>
            <person name="Avia K."/>
            <person name="Holtgrawe D."/>
            <person name="Grimplet J."/>
            <person name="Matus J.T."/>
            <person name="Ware D."/>
            <person name="Wu X."/>
            <person name="Wang H."/>
            <person name="Liu C."/>
            <person name="Fang Y."/>
            <person name="Rustenholz C."/>
            <person name="Cheng Z."/>
            <person name="Xiao H."/>
            <person name="Zhou Y."/>
        </authorList>
    </citation>
    <scope>NUCLEOTIDE SEQUENCE [LARGE SCALE GENOMIC DNA]</scope>
    <source>
        <strain evidence="19">cv. Pinot noir / PN40024</strain>
        <tissue evidence="18">Leaf</tissue>
    </source>
</reference>
<evidence type="ECO:0000256" key="14">
    <source>
        <dbReference type="PROSITE-ProRule" id="PRU10141"/>
    </source>
</evidence>
<name>A0ABY9CN35_VITVI</name>
<evidence type="ECO:0000256" key="8">
    <source>
        <dbReference type="ARBA" id="ARBA00022840"/>
    </source>
</evidence>
<dbReference type="SMART" id="SM00181">
    <property type="entry name" value="EGF"/>
    <property type="match status" value="2"/>
</dbReference>
<dbReference type="EMBL" id="CP126657">
    <property type="protein sequence ID" value="WJZ96958.1"/>
    <property type="molecule type" value="Genomic_DNA"/>
</dbReference>
<keyword evidence="10" id="KW-0325">Glycoprotein</keyword>
<evidence type="ECO:0000256" key="6">
    <source>
        <dbReference type="ARBA" id="ARBA00022741"/>
    </source>
</evidence>
<dbReference type="Pfam" id="PF13947">
    <property type="entry name" value="GUB_WAK_bind"/>
    <property type="match status" value="1"/>
</dbReference>
<gene>
    <name evidence="18" type="ORF">VitviT2T_015597</name>
</gene>
<dbReference type="PROSITE" id="PS01187">
    <property type="entry name" value="EGF_CA"/>
    <property type="match status" value="1"/>
</dbReference>
<evidence type="ECO:0000256" key="12">
    <source>
        <dbReference type="ARBA" id="ARBA00047951"/>
    </source>
</evidence>
<comment type="catalytic activity">
    <reaction evidence="11">
        <text>L-seryl-[protein] + ATP = O-phospho-L-seryl-[protein] + ADP + H(+)</text>
        <dbReference type="Rhea" id="RHEA:17989"/>
        <dbReference type="Rhea" id="RHEA-COMP:9863"/>
        <dbReference type="Rhea" id="RHEA-COMP:11604"/>
        <dbReference type="ChEBI" id="CHEBI:15378"/>
        <dbReference type="ChEBI" id="CHEBI:29999"/>
        <dbReference type="ChEBI" id="CHEBI:30616"/>
        <dbReference type="ChEBI" id="CHEBI:83421"/>
        <dbReference type="ChEBI" id="CHEBI:456216"/>
    </reaction>
</comment>